<evidence type="ECO:0000256" key="4">
    <source>
        <dbReference type="ARBA" id="ARBA00022563"/>
    </source>
</evidence>
<comment type="function">
    <text evidence="7 8">Key enzyme in folate metabolism. Catalyzes an essential reaction for de novo glycine and purine synthesis, and for DNA precursor synthesis.</text>
</comment>
<evidence type="ECO:0000256" key="3">
    <source>
        <dbReference type="ARBA" id="ARBA00012856"/>
    </source>
</evidence>
<name>A0A7W6NJC2_9HYPH</name>
<dbReference type="EC" id="1.5.1.3" evidence="3 8"/>
<evidence type="ECO:0000259" key="9">
    <source>
        <dbReference type="PROSITE" id="PS51330"/>
    </source>
</evidence>
<dbReference type="UniPathway" id="UPA00077">
    <property type="reaction ID" value="UER00158"/>
</dbReference>
<sequence length="181" mass="20028">MTEPTTEKLPPLAISFVVAIAQNGIIGHEGDLPWKLSSDLKRFKALTLGKPVVMGRKTYQSIGKPLPGRENIVITRDRSFRAEGVHVVGSVEEALELGERLARRDGGHEVAVIGGGQIYAQTLDRATVLHVTHVESELEGDTRFPRIDPDIWQSGDEEHIPVGPKDIYPTRFVSYRRRNGA</sequence>
<dbReference type="EMBL" id="JACIEZ010000001">
    <property type="protein sequence ID" value="MBB4063593.1"/>
    <property type="molecule type" value="Genomic_DNA"/>
</dbReference>
<dbReference type="PIRSF" id="PIRSF000194">
    <property type="entry name" value="DHFR"/>
    <property type="match status" value="1"/>
</dbReference>
<gene>
    <name evidence="10" type="ORF">GGR23_000754</name>
</gene>
<comment type="caution">
    <text evidence="10">The sequence shown here is derived from an EMBL/GenBank/DDBJ whole genome shotgun (WGS) entry which is preliminary data.</text>
</comment>
<evidence type="ECO:0000256" key="8">
    <source>
        <dbReference type="PIRNR" id="PIRNR000194"/>
    </source>
</evidence>
<dbReference type="GO" id="GO:0070401">
    <property type="term" value="F:NADP+ binding"/>
    <property type="evidence" value="ECO:0007669"/>
    <property type="project" value="UniProtKB-ARBA"/>
</dbReference>
<evidence type="ECO:0000256" key="2">
    <source>
        <dbReference type="ARBA" id="ARBA00009539"/>
    </source>
</evidence>
<evidence type="ECO:0000313" key="10">
    <source>
        <dbReference type="EMBL" id="MBB4063593.1"/>
    </source>
</evidence>
<evidence type="ECO:0000256" key="6">
    <source>
        <dbReference type="ARBA" id="ARBA00023002"/>
    </source>
</evidence>
<dbReference type="PRINTS" id="PR00070">
    <property type="entry name" value="DHFR"/>
</dbReference>
<organism evidence="10 11">
    <name type="scientific">Gellertiella hungarica</name>
    <dbReference type="NCBI Taxonomy" id="1572859"/>
    <lineage>
        <taxon>Bacteria</taxon>
        <taxon>Pseudomonadati</taxon>
        <taxon>Pseudomonadota</taxon>
        <taxon>Alphaproteobacteria</taxon>
        <taxon>Hyphomicrobiales</taxon>
        <taxon>Rhizobiaceae</taxon>
        <taxon>Gellertiella</taxon>
    </lineage>
</organism>
<dbReference type="GO" id="GO:0046654">
    <property type="term" value="P:tetrahydrofolate biosynthetic process"/>
    <property type="evidence" value="ECO:0007669"/>
    <property type="project" value="UniProtKB-UniPathway"/>
</dbReference>
<comment type="catalytic activity">
    <reaction evidence="8">
        <text>(6S)-5,6,7,8-tetrahydrofolate + NADP(+) = 7,8-dihydrofolate + NADPH + H(+)</text>
        <dbReference type="Rhea" id="RHEA:15009"/>
        <dbReference type="ChEBI" id="CHEBI:15378"/>
        <dbReference type="ChEBI" id="CHEBI:57451"/>
        <dbReference type="ChEBI" id="CHEBI:57453"/>
        <dbReference type="ChEBI" id="CHEBI:57783"/>
        <dbReference type="ChEBI" id="CHEBI:58349"/>
        <dbReference type="EC" id="1.5.1.3"/>
    </reaction>
</comment>
<dbReference type="PANTHER" id="PTHR48069:SF3">
    <property type="entry name" value="DIHYDROFOLATE REDUCTASE"/>
    <property type="match status" value="1"/>
</dbReference>
<dbReference type="SUPFAM" id="SSF53597">
    <property type="entry name" value="Dihydrofolate reductase-like"/>
    <property type="match status" value="1"/>
</dbReference>
<dbReference type="PANTHER" id="PTHR48069">
    <property type="entry name" value="DIHYDROFOLATE REDUCTASE"/>
    <property type="match status" value="1"/>
</dbReference>
<keyword evidence="6 8" id="KW-0560">Oxidoreductase</keyword>
<keyword evidence="4 8" id="KW-0554">One-carbon metabolism</keyword>
<dbReference type="PROSITE" id="PS51330">
    <property type="entry name" value="DHFR_2"/>
    <property type="match status" value="1"/>
</dbReference>
<dbReference type="GO" id="GO:0046655">
    <property type="term" value="P:folic acid metabolic process"/>
    <property type="evidence" value="ECO:0007669"/>
    <property type="project" value="TreeGrafter"/>
</dbReference>
<keyword evidence="5 8" id="KW-0521">NADP</keyword>
<evidence type="ECO:0000256" key="5">
    <source>
        <dbReference type="ARBA" id="ARBA00022857"/>
    </source>
</evidence>
<dbReference type="CDD" id="cd00209">
    <property type="entry name" value="DHFR"/>
    <property type="match status" value="1"/>
</dbReference>
<dbReference type="RefSeq" id="WP_183364772.1">
    <property type="nucleotide sequence ID" value="NZ_JACIEZ010000001.1"/>
</dbReference>
<dbReference type="FunFam" id="3.40.430.10:FF:000001">
    <property type="entry name" value="Dihydrofolate reductase"/>
    <property type="match status" value="1"/>
</dbReference>
<feature type="domain" description="DHFR" evidence="9">
    <location>
        <begin position="13"/>
        <end position="177"/>
    </location>
</feature>
<evidence type="ECO:0000256" key="1">
    <source>
        <dbReference type="ARBA" id="ARBA00004903"/>
    </source>
</evidence>
<accession>A0A7W6NJC2</accession>
<dbReference type="Gene3D" id="3.40.430.10">
    <property type="entry name" value="Dihydrofolate Reductase, subunit A"/>
    <property type="match status" value="1"/>
</dbReference>
<dbReference type="GO" id="GO:0006730">
    <property type="term" value="P:one-carbon metabolic process"/>
    <property type="evidence" value="ECO:0007669"/>
    <property type="project" value="UniProtKB-KW"/>
</dbReference>
<dbReference type="InterPro" id="IPR001796">
    <property type="entry name" value="DHFR_dom"/>
</dbReference>
<comment type="pathway">
    <text evidence="1 8">Cofactor biosynthesis; tetrahydrofolate biosynthesis; 5,6,7,8-tetrahydrofolate from 7,8-dihydrofolate: step 1/1.</text>
</comment>
<comment type="similarity">
    <text evidence="2 8">Belongs to the dihydrofolate reductase family.</text>
</comment>
<dbReference type="GO" id="GO:0046452">
    <property type="term" value="P:dihydrofolate metabolic process"/>
    <property type="evidence" value="ECO:0007669"/>
    <property type="project" value="TreeGrafter"/>
</dbReference>
<protein>
    <recommendedName>
        <fullName evidence="3 8">Dihydrofolate reductase</fullName>
        <ecNumber evidence="3 8">1.5.1.3</ecNumber>
    </recommendedName>
</protein>
<dbReference type="GO" id="GO:0005829">
    <property type="term" value="C:cytosol"/>
    <property type="evidence" value="ECO:0007669"/>
    <property type="project" value="TreeGrafter"/>
</dbReference>
<evidence type="ECO:0000256" key="7">
    <source>
        <dbReference type="ARBA" id="ARBA00025067"/>
    </source>
</evidence>
<dbReference type="AlphaFoldDB" id="A0A7W6NJC2"/>
<dbReference type="InterPro" id="IPR012259">
    <property type="entry name" value="DHFR"/>
</dbReference>
<dbReference type="Pfam" id="PF00186">
    <property type="entry name" value="DHFR_1"/>
    <property type="match status" value="1"/>
</dbReference>
<proteinExistence type="inferred from homology"/>
<dbReference type="Proteomes" id="UP000528286">
    <property type="component" value="Unassembled WGS sequence"/>
</dbReference>
<dbReference type="InterPro" id="IPR024072">
    <property type="entry name" value="DHFR-like_dom_sf"/>
</dbReference>
<reference evidence="10 11" key="1">
    <citation type="submission" date="2020-08" db="EMBL/GenBank/DDBJ databases">
        <title>Genomic Encyclopedia of Type Strains, Phase IV (KMG-IV): sequencing the most valuable type-strain genomes for metagenomic binning, comparative biology and taxonomic classification.</title>
        <authorList>
            <person name="Goeker M."/>
        </authorList>
    </citation>
    <scope>NUCLEOTIDE SEQUENCE [LARGE SCALE GENOMIC DNA]</scope>
    <source>
        <strain evidence="10 11">DSM 29853</strain>
    </source>
</reference>
<dbReference type="GO" id="GO:0004146">
    <property type="term" value="F:dihydrofolate reductase activity"/>
    <property type="evidence" value="ECO:0007669"/>
    <property type="project" value="UniProtKB-EC"/>
</dbReference>
<evidence type="ECO:0000313" key="11">
    <source>
        <dbReference type="Proteomes" id="UP000528286"/>
    </source>
</evidence>
<keyword evidence="11" id="KW-1185">Reference proteome</keyword>